<reference evidence="4" key="1">
    <citation type="submission" date="2017-11" db="EMBL/GenBank/DDBJ databases">
        <authorList>
            <person name="Kuznetsova I."/>
            <person name="Sazanova A."/>
            <person name="Chirak E."/>
            <person name="Safronova V."/>
            <person name="Willems A."/>
        </authorList>
    </citation>
    <scope>NUCLEOTIDE SEQUENCE [LARGE SCALE GENOMIC DNA]</scope>
    <source>
        <strain evidence="4">PEPV15</strain>
    </source>
</reference>
<dbReference type="RefSeq" id="WP_106718121.1">
    <property type="nucleotide sequence ID" value="NZ_JACHXT010000001.1"/>
</dbReference>
<evidence type="ECO:0000259" key="2">
    <source>
        <dbReference type="PROSITE" id="PS51208"/>
    </source>
</evidence>
<keyword evidence="1" id="KW-0732">Signal</keyword>
<dbReference type="InterPro" id="IPR012332">
    <property type="entry name" value="Autotransporter_pectin_lyase_C"/>
</dbReference>
<dbReference type="Gene3D" id="2.40.128.130">
    <property type="entry name" value="Autotransporter beta-domain"/>
    <property type="match status" value="1"/>
</dbReference>
<dbReference type="OrthoDB" id="9804931at2"/>
<dbReference type="InterPro" id="IPR011050">
    <property type="entry name" value="Pectin_lyase_fold/virulence"/>
</dbReference>
<sequence>MKKFTKAALASVATMALVTGQPGSAFSDAIKVGGQQSFLFDRNVTFGDSLSDNGSLAADIKSIKANVLLMGTLTLLLPDTAKLLGKADGMAGGRASNGRVWIEYIVSQQDRGIIHDPNVLNSTLADASVRFGLAKALEALTAWAGGKPFVLSEFLKTVKPIWNGGPNYGYESINGKKSVNYAVAGSKFLPGPLDLAIPTLASQVDAFMKPLKDKTKGFGKNDLVTVWEGANDAFGLIPDKGKAMNQADFDKTVAASKAALISNLEKLYAAGGRNFLIPNLPDFGLTPDHRPNAENANKASGAFVKITAEAIDEFRAKYADAIVYAPELRPAITLFNKSPQVLGFNNVTIGCQHVPKCKDRPVDVPGFLNEQNKKTDSAGKIIDVQNEYVFWDGVHPNTRAHAYLASYFEQYWLNPDLKGAYLVSPEGLFKTRRHFLFPAADLVMKNYLEGDAALYKLEKGKLVITGDNTYTGGTIIEEGTLQIGDGKATGSITGDVTTKDETILAFDRSDLIAFDGAIVGTGSVQQNGTGGTLLTGKNTYTGDTIINGGLLAVNGSLISKVLVNDTGILGGNGAIGSLVANSGGWVSPGNSVGKLTVAGDATFDKGSVFDVEIRADKSAADQLDVKGKVILLGGVVQTRIEGTPAFFTADQVKGLFTKPYEILLAGKGVTGTFENAKQYKYLTTQLDYSADRVSLRFVEKAQPRVALPVDIAIAEEPKIDPPALPIAPTHIHVGDDAVTQNQKAVAAAIDKMQAGDAIYNTVLFTRVNAIPNYDALSGEVHATLSGVLIEDNHFISDAASARVRTAFGGVTGPDQQTATPLAFGPGGKVKAKGSEAFDSVAPAPATTALWGQAYGAWAHADANGNAAGYSRKTGGLVTGFDGVVAETWRFGLLAGYGNSSVSGGRGRALVDSYQLGLYGGTQIDAFGLRLGVNLAQHEIDSRRRTDFGALLDRHSTKYEAQTVQVFGELGYEINTAYADFEPFAGASYVHLKTDSFQEDGAISNLTGLSSTSDVTITTLGLRGSHAFALTESTILTARGLLGWNHAFGDVTPESRLAFTGGQSFTAKGLPIAEDAAVVEAGLDLGLGRNTTLGLTYTGQFSAQASDNVVKADLSVRF</sequence>
<dbReference type="Pfam" id="PF03797">
    <property type="entry name" value="Autotransporter"/>
    <property type="match status" value="1"/>
</dbReference>
<organism evidence="3 4">
    <name type="scientific">Phyllobacterium endophyticum</name>
    <dbReference type="NCBI Taxonomy" id="1149773"/>
    <lineage>
        <taxon>Bacteria</taxon>
        <taxon>Pseudomonadati</taxon>
        <taxon>Pseudomonadota</taxon>
        <taxon>Alphaproteobacteria</taxon>
        <taxon>Hyphomicrobiales</taxon>
        <taxon>Phyllobacteriaceae</taxon>
        <taxon>Phyllobacterium</taxon>
    </lineage>
</organism>
<evidence type="ECO:0000256" key="1">
    <source>
        <dbReference type="ARBA" id="ARBA00022729"/>
    </source>
</evidence>
<dbReference type="SUPFAM" id="SSF52266">
    <property type="entry name" value="SGNH hydrolase"/>
    <property type="match status" value="1"/>
</dbReference>
<dbReference type="Proteomes" id="UP000241158">
    <property type="component" value="Unassembled WGS sequence"/>
</dbReference>
<dbReference type="NCBIfam" id="TIGR01414">
    <property type="entry name" value="autotrans_barl"/>
    <property type="match status" value="1"/>
</dbReference>
<proteinExistence type="predicted"/>
<protein>
    <recommendedName>
        <fullName evidence="2">Autotransporter domain-containing protein</fullName>
    </recommendedName>
</protein>
<dbReference type="Gene3D" id="3.40.50.1110">
    <property type="entry name" value="SGNH hydrolase"/>
    <property type="match status" value="1"/>
</dbReference>
<name>A0A2P7ANC6_9HYPH</name>
<evidence type="ECO:0000313" key="4">
    <source>
        <dbReference type="Proteomes" id="UP000241158"/>
    </source>
</evidence>
<evidence type="ECO:0000313" key="3">
    <source>
        <dbReference type="EMBL" id="PSH55711.1"/>
    </source>
</evidence>
<dbReference type="Pfam" id="PF00657">
    <property type="entry name" value="Lipase_GDSL"/>
    <property type="match status" value="1"/>
</dbReference>
<dbReference type="GO" id="GO:0019867">
    <property type="term" value="C:outer membrane"/>
    <property type="evidence" value="ECO:0007669"/>
    <property type="project" value="InterPro"/>
</dbReference>
<dbReference type="InterPro" id="IPR005546">
    <property type="entry name" value="Autotransporte_beta"/>
</dbReference>
<dbReference type="NCBIfam" id="TIGR02601">
    <property type="entry name" value="autotrns_rpt"/>
    <property type="match status" value="1"/>
</dbReference>
<feature type="domain" description="Autotransporter" evidence="2">
    <location>
        <begin position="842"/>
        <end position="1117"/>
    </location>
</feature>
<keyword evidence="4" id="KW-1185">Reference proteome</keyword>
<dbReference type="Gene3D" id="2.160.20.20">
    <property type="match status" value="1"/>
</dbReference>
<dbReference type="InterPro" id="IPR001087">
    <property type="entry name" value="GDSL"/>
</dbReference>
<dbReference type="PANTHER" id="PTHR35037">
    <property type="entry name" value="C-TERMINAL REGION OF AIDA-LIKE PROTEIN"/>
    <property type="match status" value="1"/>
</dbReference>
<gene>
    <name evidence="3" type="ORF">CU100_18695</name>
</gene>
<dbReference type="PROSITE" id="PS51208">
    <property type="entry name" value="AUTOTRANSPORTER"/>
    <property type="match status" value="1"/>
</dbReference>
<dbReference type="GO" id="GO:0016788">
    <property type="term" value="F:hydrolase activity, acting on ester bonds"/>
    <property type="evidence" value="ECO:0007669"/>
    <property type="project" value="InterPro"/>
</dbReference>
<dbReference type="InterPro" id="IPR051551">
    <property type="entry name" value="Autotransporter_adhesion"/>
</dbReference>
<dbReference type="InterPro" id="IPR006315">
    <property type="entry name" value="OM_autotransptr_brl_dom"/>
</dbReference>
<dbReference type="Pfam" id="PF12951">
    <property type="entry name" value="PATR"/>
    <property type="match status" value="2"/>
</dbReference>
<dbReference type="InterPro" id="IPR013425">
    <property type="entry name" value="Autotrns_rpt"/>
</dbReference>
<dbReference type="SUPFAM" id="SSF51126">
    <property type="entry name" value="Pectin lyase-like"/>
    <property type="match status" value="1"/>
</dbReference>
<dbReference type="SUPFAM" id="SSF103515">
    <property type="entry name" value="Autotransporter"/>
    <property type="match status" value="1"/>
</dbReference>
<comment type="caution">
    <text evidence="3">The sequence shown here is derived from an EMBL/GenBank/DDBJ whole genome shotgun (WGS) entry which is preliminary data.</text>
</comment>
<dbReference type="SMART" id="SM00869">
    <property type="entry name" value="Autotransporter"/>
    <property type="match status" value="1"/>
</dbReference>
<dbReference type="PANTHER" id="PTHR35037:SF3">
    <property type="entry name" value="C-TERMINAL REGION OF AIDA-LIKE PROTEIN"/>
    <property type="match status" value="1"/>
</dbReference>
<dbReference type="AlphaFoldDB" id="A0A2P7ANC6"/>
<accession>A0A2P7ANC6</accession>
<dbReference type="InterPro" id="IPR036514">
    <property type="entry name" value="SGNH_hydro_sf"/>
</dbReference>
<dbReference type="EMBL" id="PGGN01000004">
    <property type="protein sequence ID" value="PSH55711.1"/>
    <property type="molecule type" value="Genomic_DNA"/>
</dbReference>
<dbReference type="InterPro" id="IPR036709">
    <property type="entry name" value="Autotransporte_beta_dom_sf"/>
</dbReference>